<dbReference type="EnsemblMetazoa" id="OVOC13457.2">
    <property type="protein sequence ID" value="OVOC13457.2"/>
    <property type="gene ID" value="WBGene00255472"/>
</dbReference>
<name>A0A2K6VQ82_ONCVO</name>
<organism evidence="1 2">
    <name type="scientific">Onchocerca volvulus</name>
    <dbReference type="NCBI Taxonomy" id="6282"/>
    <lineage>
        <taxon>Eukaryota</taxon>
        <taxon>Metazoa</taxon>
        <taxon>Ecdysozoa</taxon>
        <taxon>Nematoda</taxon>
        <taxon>Chromadorea</taxon>
        <taxon>Rhabditida</taxon>
        <taxon>Spirurina</taxon>
        <taxon>Spiruromorpha</taxon>
        <taxon>Filarioidea</taxon>
        <taxon>Onchocercidae</taxon>
        <taxon>Onchocerca</taxon>
    </lineage>
</organism>
<dbReference type="AlphaFoldDB" id="A0A2K6VQ82"/>
<evidence type="ECO:0000313" key="1">
    <source>
        <dbReference type="EnsemblMetazoa" id="OVOC13457.1"/>
    </source>
</evidence>
<evidence type="ECO:0000313" key="2">
    <source>
        <dbReference type="Proteomes" id="UP000024404"/>
    </source>
</evidence>
<dbReference type="EMBL" id="CMVM020000165">
    <property type="status" value="NOT_ANNOTATED_CDS"/>
    <property type="molecule type" value="Genomic_DNA"/>
</dbReference>
<sequence length="130" mass="14080">MEDNNKSDDINIKIDDSVNIGEEEADLTGSDNVTRKLGESYGSTSEALQKFDNLTINSTNLQVESGGNDSMSNVLESFFNVTGRSSIMKKTQFEYSSKSSRNVSFLSPVADFQSPKTFAVENEAKSAGSG</sequence>
<accession>A0A2K6VQ82</accession>
<reference evidence="2" key="1">
    <citation type="submission" date="2013-10" db="EMBL/GenBank/DDBJ databases">
        <title>Genome sequencing of Onchocerca volvulus.</title>
        <authorList>
            <person name="Cotton J."/>
            <person name="Tsai J."/>
            <person name="Stanley E."/>
            <person name="Tracey A."/>
            <person name="Holroyd N."/>
            <person name="Lustigman S."/>
            <person name="Berriman M."/>
        </authorList>
    </citation>
    <scope>NUCLEOTIDE SEQUENCE</scope>
</reference>
<reference evidence="1" key="2">
    <citation type="submission" date="2018-02" db="UniProtKB">
        <authorList>
            <consortium name="EnsemblMetazoa"/>
        </authorList>
    </citation>
    <scope>IDENTIFICATION</scope>
</reference>
<dbReference type="Proteomes" id="UP000024404">
    <property type="component" value="Unassembled WGS sequence"/>
</dbReference>
<keyword evidence="2" id="KW-1185">Reference proteome</keyword>
<proteinExistence type="predicted"/>
<protein>
    <submittedName>
        <fullName evidence="1">Uncharacterized protein</fullName>
    </submittedName>
</protein>
<dbReference type="EnsemblMetazoa" id="OVOC13457.1">
    <property type="protein sequence ID" value="OVOC13457.1"/>
    <property type="gene ID" value="WBGene00255472"/>
</dbReference>
<dbReference type="STRING" id="6282.A0A2K6VQ82"/>